<feature type="transmembrane region" description="Helical" evidence="2">
    <location>
        <begin position="302"/>
        <end position="333"/>
    </location>
</feature>
<feature type="region of interest" description="Disordered" evidence="1">
    <location>
        <begin position="1"/>
        <end position="140"/>
    </location>
</feature>
<feature type="compositionally biased region" description="Pro residues" evidence="1">
    <location>
        <begin position="32"/>
        <end position="54"/>
    </location>
</feature>
<accession>A0A1C4ZT64</accession>
<proteinExistence type="predicted"/>
<dbReference type="Proteomes" id="UP000199504">
    <property type="component" value="Unassembled WGS sequence"/>
</dbReference>
<keyword evidence="2" id="KW-0812">Transmembrane</keyword>
<reference evidence="4" key="1">
    <citation type="submission" date="2016-06" db="EMBL/GenBank/DDBJ databases">
        <authorList>
            <person name="Varghese N."/>
            <person name="Submissions Spin"/>
        </authorList>
    </citation>
    <scope>NUCLEOTIDE SEQUENCE [LARGE SCALE GENOMIC DNA]</scope>
    <source>
        <strain evidence="4">DSM 44830</strain>
    </source>
</reference>
<dbReference type="RefSeq" id="WP_091611150.1">
    <property type="nucleotide sequence ID" value="NZ_FMCX01000006.1"/>
</dbReference>
<feature type="compositionally biased region" description="Low complexity" evidence="1">
    <location>
        <begin position="112"/>
        <end position="140"/>
    </location>
</feature>
<protein>
    <recommendedName>
        <fullName evidence="5">Membrane domain of glycerophosphoryl diester phosphodiesterase</fullName>
    </recommendedName>
</protein>
<feature type="transmembrane region" description="Helical" evidence="2">
    <location>
        <begin position="354"/>
        <end position="375"/>
    </location>
</feature>
<evidence type="ECO:0008006" key="5">
    <source>
        <dbReference type="Google" id="ProtNLM"/>
    </source>
</evidence>
<feature type="transmembrane region" description="Helical" evidence="2">
    <location>
        <begin position="237"/>
        <end position="259"/>
    </location>
</feature>
<dbReference type="OrthoDB" id="3404556at2"/>
<feature type="compositionally biased region" description="Pro residues" evidence="1">
    <location>
        <begin position="69"/>
        <end position="93"/>
    </location>
</feature>
<dbReference type="STRING" id="262898.GA0070564_106278"/>
<evidence type="ECO:0000313" key="4">
    <source>
        <dbReference type="Proteomes" id="UP000199504"/>
    </source>
</evidence>
<feature type="transmembrane region" description="Helical" evidence="2">
    <location>
        <begin position="395"/>
        <end position="414"/>
    </location>
</feature>
<keyword evidence="2" id="KW-1133">Transmembrane helix</keyword>
<evidence type="ECO:0000256" key="2">
    <source>
        <dbReference type="SAM" id="Phobius"/>
    </source>
</evidence>
<feature type="compositionally biased region" description="Basic and acidic residues" evidence="1">
    <location>
        <begin position="16"/>
        <end position="27"/>
    </location>
</feature>
<gene>
    <name evidence="3" type="ORF">GA0070564_106278</name>
</gene>
<dbReference type="AlphaFoldDB" id="A0A1C4ZT64"/>
<organism evidence="3 4">
    <name type="scientific">Micromonospora mirobrigensis</name>
    <dbReference type="NCBI Taxonomy" id="262898"/>
    <lineage>
        <taxon>Bacteria</taxon>
        <taxon>Bacillati</taxon>
        <taxon>Actinomycetota</taxon>
        <taxon>Actinomycetes</taxon>
        <taxon>Micromonosporales</taxon>
        <taxon>Micromonosporaceae</taxon>
        <taxon>Micromonospora</taxon>
    </lineage>
</organism>
<feature type="transmembrane region" description="Helical" evidence="2">
    <location>
        <begin position="193"/>
        <end position="217"/>
    </location>
</feature>
<evidence type="ECO:0000256" key="1">
    <source>
        <dbReference type="SAM" id="MobiDB-lite"/>
    </source>
</evidence>
<sequence>MSDQPPPGADPGEPDDAGRPADREAGRSDPTAPLPADPTAPPPVDPTAPQPTVFPPTGVLPGNPSAPSGFPPGYPPYQGQPPGPPYGGYPPGQPYGGYPPGQPYGGYPPGQPYGAYPPGDQPYGAYPPGQPYGAYPPGQPYGDPLGAAVPPYGPGWPGGAPWDPHDPLVNPPNGGLEGWWNRGLAALRRSWRVLVLVLVVTQVLPALAISVLSVVLLPADELATAPSADGQVALPDGFFTDLALFGAVIGLGSLLFGLLQAAGWAAGTWAVTRQALGEAVTAGGALRYGFRRALGLWGWTLLTGLLMAVGFCFCILPGIYLAFALSLVTPIYLYERENPIGRSFRMFHDRLGMVLGRISLVGIVVILFSVVTSVVEEIATSAAGTDPFASPAAAAGLFVALVVAALLSVPAYLVQQVGLVVTYAEQRGQEGPVNSARLAGELG</sequence>
<dbReference type="EMBL" id="FMCX01000006">
    <property type="protein sequence ID" value="SCF36046.1"/>
    <property type="molecule type" value="Genomic_DNA"/>
</dbReference>
<keyword evidence="2" id="KW-0472">Membrane</keyword>
<feature type="compositionally biased region" description="Gly residues" evidence="1">
    <location>
        <begin position="94"/>
        <end position="108"/>
    </location>
</feature>
<evidence type="ECO:0000313" key="3">
    <source>
        <dbReference type="EMBL" id="SCF36046.1"/>
    </source>
</evidence>
<name>A0A1C4ZT64_9ACTN</name>
<keyword evidence="4" id="KW-1185">Reference proteome</keyword>